<evidence type="ECO:0008006" key="3">
    <source>
        <dbReference type="Google" id="ProtNLM"/>
    </source>
</evidence>
<gene>
    <name evidence="1" type="ORF">ACFSQP_11235</name>
</gene>
<evidence type="ECO:0000313" key="1">
    <source>
        <dbReference type="EMBL" id="MFD2552391.1"/>
    </source>
</evidence>
<dbReference type="RefSeq" id="WP_147678667.1">
    <property type="nucleotide sequence ID" value="NZ_JBHULS010000005.1"/>
</dbReference>
<protein>
    <recommendedName>
        <fullName evidence="3">CBS domain-containing protein</fullName>
    </recommendedName>
</protein>
<comment type="caution">
    <text evidence="1">The sequence shown here is derived from an EMBL/GenBank/DDBJ whole genome shotgun (WGS) entry which is preliminary data.</text>
</comment>
<dbReference type="Proteomes" id="UP001597472">
    <property type="component" value="Unassembled WGS sequence"/>
</dbReference>
<accession>A0ABW5KUY1</accession>
<keyword evidence="2" id="KW-1185">Reference proteome</keyword>
<dbReference type="EMBL" id="JBHULS010000005">
    <property type="protein sequence ID" value="MFD2552391.1"/>
    <property type="molecule type" value="Genomic_DNA"/>
</dbReference>
<sequence length="277" mass="32221">MIEDIYFQDEGKVKILAASVGISKKRWIAITEDEDDGGKHREKMSEYRIDHLPIIPNNGVITEFYKTKTPDNFTEIEKELISHEDVLPIDTTIDTVIDKFCKEKKSFYFLSFNKEISGLITIGNLNCKQVQVYVFSLVCELERELAIFLNFHLNNDEILKWLNEKSEGSEEKENKYSQIVNTYNTLAAQGLENMLTEHLFLVDFFNIIKSYGLHNELLLSKQVWKSFSSINELRNKIAHPTRSLLDNSNTINDLGKRLLKINDLLFRLNTYKKTNNL</sequence>
<proteinExistence type="predicted"/>
<name>A0ABW5KUY1_9FLAO</name>
<evidence type="ECO:0000313" key="2">
    <source>
        <dbReference type="Proteomes" id="UP001597472"/>
    </source>
</evidence>
<reference evidence="2" key="1">
    <citation type="journal article" date="2019" name="Int. J. Syst. Evol. Microbiol.">
        <title>The Global Catalogue of Microorganisms (GCM) 10K type strain sequencing project: providing services to taxonomists for standard genome sequencing and annotation.</title>
        <authorList>
            <consortium name="The Broad Institute Genomics Platform"/>
            <consortium name="The Broad Institute Genome Sequencing Center for Infectious Disease"/>
            <person name="Wu L."/>
            <person name="Ma J."/>
        </authorList>
    </citation>
    <scope>NUCLEOTIDE SEQUENCE [LARGE SCALE GENOMIC DNA]</scope>
    <source>
        <strain evidence="2">KCTC 42587</strain>
    </source>
</reference>
<organism evidence="1 2">
    <name type="scientific">Bizionia sediminis</name>
    <dbReference type="NCBI Taxonomy" id="1737064"/>
    <lineage>
        <taxon>Bacteria</taxon>
        <taxon>Pseudomonadati</taxon>
        <taxon>Bacteroidota</taxon>
        <taxon>Flavobacteriia</taxon>
        <taxon>Flavobacteriales</taxon>
        <taxon>Flavobacteriaceae</taxon>
        <taxon>Bizionia</taxon>
    </lineage>
</organism>